<dbReference type="RefSeq" id="WP_062123963.1">
    <property type="nucleotide sequence ID" value="NZ_BAZW01000010.1"/>
</dbReference>
<evidence type="ECO:0000256" key="1">
    <source>
        <dbReference type="SAM" id="SignalP"/>
    </source>
</evidence>
<dbReference type="Gene3D" id="3.20.20.80">
    <property type="entry name" value="Glycosidases"/>
    <property type="match status" value="1"/>
</dbReference>
<dbReference type="PROSITE" id="PS51257">
    <property type="entry name" value="PROKAR_LIPOPROTEIN"/>
    <property type="match status" value="1"/>
</dbReference>
<proteinExistence type="predicted"/>
<gene>
    <name evidence="3" type="ORF">JCM15548_11778</name>
</gene>
<dbReference type="Proteomes" id="UP000032900">
    <property type="component" value="Unassembled WGS sequence"/>
</dbReference>
<reference evidence="3 4" key="1">
    <citation type="journal article" date="2015" name="Microbes Environ.">
        <title>Distribution and evolution of nitrogen fixation genes in the phylum bacteroidetes.</title>
        <authorList>
            <person name="Inoue J."/>
            <person name="Oshima K."/>
            <person name="Suda W."/>
            <person name="Sakamoto M."/>
            <person name="Iino T."/>
            <person name="Noda S."/>
            <person name="Hongoh Y."/>
            <person name="Hattori M."/>
            <person name="Ohkuma M."/>
        </authorList>
    </citation>
    <scope>NUCLEOTIDE SEQUENCE [LARGE SCALE GENOMIC DNA]</scope>
    <source>
        <strain evidence="3">JCM 15548</strain>
    </source>
</reference>
<dbReference type="SUPFAM" id="SSF51445">
    <property type="entry name" value="(Trans)glycosidases"/>
    <property type="match status" value="1"/>
</dbReference>
<name>A0A0E9LVH7_9BACT</name>
<sequence length="577" mass="66942">MKSIFYVCMMLGLGVIAFACADSGQNGISEVIAEADEFEQYAKAEFTLELKTNWNDPYVSSDVALDMILQAPSGKEIVLPAFYVSGNSGEKSTWKARFMAKEIGRYNYIFKLYEKGELIATSKRGRFVSVPSDKKGILRPNDKWTFKYDNGELFRGVGENICWEARSNDDNRYLKELHENSRFNYDYLLTSLAENGGDFFRTWMVYWNLPVDWKIVRNTDRYVDSDARLNESGIQRMDELVDLCDSLDIHFMLALETHGGLLDRGWEISSYNVKQGGPAETPYEFFSLEAARAMYKDKLRFMVARWGYSPAIGAWEFFNEVDNAMFNVPEENQLPHDIVTDWHAEMSEYLKEIDPFGHLITTSVSHRDIDGLNELPFIDFNQKHIYRGTQTIPEVINEYVDRYDKPYVIGEFGYEWDWHVNFYDIADEKISDYKRGLWYGLFSPTPIMPMSWWWEFFDELGIRSYLANVQIINNRMLEKGQGEFEQLSVNVSKRELVNYAVKCGDTYFVYLFNPSENVLETEVRIPVSSDGSLKAELYNCETGDFKQLKESEYRDKEMVFDQLNLPAGSDIVLVIGE</sequence>
<organism evidence="3 4">
    <name type="scientific">Geofilum rubicundum JCM 15548</name>
    <dbReference type="NCBI Taxonomy" id="1236989"/>
    <lineage>
        <taxon>Bacteria</taxon>
        <taxon>Pseudomonadati</taxon>
        <taxon>Bacteroidota</taxon>
        <taxon>Bacteroidia</taxon>
        <taxon>Marinilabiliales</taxon>
        <taxon>Marinilabiliaceae</taxon>
        <taxon>Geofilum</taxon>
    </lineage>
</organism>
<evidence type="ECO:0000313" key="4">
    <source>
        <dbReference type="Proteomes" id="UP000032900"/>
    </source>
</evidence>
<dbReference type="InterPro" id="IPR013783">
    <property type="entry name" value="Ig-like_fold"/>
</dbReference>
<dbReference type="Pfam" id="PF16586">
    <property type="entry name" value="DUF5060"/>
    <property type="match status" value="1"/>
</dbReference>
<feature type="domain" description="DUF5060" evidence="2">
    <location>
        <begin position="38"/>
        <end position="109"/>
    </location>
</feature>
<dbReference type="AlphaFoldDB" id="A0A0E9LVH7"/>
<feature type="signal peptide" evidence="1">
    <location>
        <begin position="1"/>
        <end position="21"/>
    </location>
</feature>
<dbReference type="InterPro" id="IPR032260">
    <property type="entry name" value="DUF5060"/>
</dbReference>
<evidence type="ECO:0000313" key="3">
    <source>
        <dbReference type="EMBL" id="GAO29577.1"/>
    </source>
</evidence>
<keyword evidence="1" id="KW-0732">Signal</keyword>
<protein>
    <recommendedName>
        <fullName evidence="2">DUF5060 domain-containing protein</fullName>
    </recommendedName>
</protein>
<accession>A0A0E9LVH7</accession>
<dbReference type="Gene3D" id="2.60.40.10">
    <property type="entry name" value="Immunoglobulins"/>
    <property type="match status" value="1"/>
</dbReference>
<dbReference type="OrthoDB" id="9802444at2"/>
<keyword evidence="4" id="KW-1185">Reference proteome</keyword>
<dbReference type="InterPro" id="IPR017853">
    <property type="entry name" value="GH"/>
</dbReference>
<evidence type="ECO:0000259" key="2">
    <source>
        <dbReference type="Pfam" id="PF16586"/>
    </source>
</evidence>
<feature type="chain" id="PRO_5002428366" description="DUF5060 domain-containing protein" evidence="1">
    <location>
        <begin position="22"/>
        <end position="577"/>
    </location>
</feature>
<dbReference type="EMBL" id="BAZW01000010">
    <property type="protein sequence ID" value="GAO29577.1"/>
    <property type="molecule type" value="Genomic_DNA"/>
</dbReference>
<dbReference type="STRING" id="1236989.JCM15548_11778"/>
<comment type="caution">
    <text evidence="3">The sequence shown here is derived from an EMBL/GenBank/DDBJ whole genome shotgun (WGS) entry which is preliminary data.</text>
</comment>